<dbReference type="InParanoid" id="A0A409XWI3"/>
<protein>
    <submittedName>
        <fullName evidence="1">Uncharacterized protein</fullName>
    </submittedName>
</protein>
<dbReference type="Proteomes" id="UP000283269">
    <property type="component" value="Unassembled WGS sequence"/>
</dbReference>
<comment type="caution">
    <text evidence="1">The sequence shown here is derived from an EMBL/GenBank/DDBJ whole genome shotgun (WGS) entry which is preliminary data.</text>
</comment>
<dbReference type="AlphaFoldDB" id="A0A409XWI3"/>
<evidence type="ECO:0000313" key="1">
    <source>
        <dbReference type="EMBL" id="PPQ95095.1"/>
    </source>
</evidence>
<dbReference type="OrthoDB" id="3044119at2759"/>
<name>A0A409XWI3_PSICY</name>
<reference evidence="1 2" key="1">
    <citation type="journal article" date="2018" name="Evol. Lett.">
        <title>Horizontal gene cluster transfer increased hallucinogenic mushroom diversity.</title>
        <authorList>
            <person name="Reynolds H.T."/>
            <person name="Vijayakumar V."/>
            <person name="Gluck-Thaler E."/>
            <person name="Korotkin H.B."/>
            <person name="Matheny P.B."/>
            <person name="Slot J.C."/>
        </authorList>
    </citation>
    <scope>NUCLEOTIDE SEQUENCE [LARGE SCALE GENOMIC DNA]</scope>
    <source>
        <strain evidence="1 2">2631</strain>
    </source>
</reference>
<sequence length="121" mass="13473">MQESHIHNIQTNSHDMFEPVAEPVAAPDAVAAQEYGSIPKRFMQLIGPDNKKIYIPKFLVSATRKEFIIAHQQDHIWLETQSGGNPNLLNPQSGNSTGWDFVILGDRVLVPANPIIAFDRA</sequence>
<evidence type="ECO:0000313" key="2">
    <source>
        <dbReference type="Proteomes" id="UP000283269"/>
    </source>
</evidence>
<keyword evidence="2" id="KW-1185">Reference proteome</keyword>
<dbReference type="EMBL" id="NHYD01000103">
    <property type="protein sequence ID" value="PPQ95095.1"/>
    <property type="molecule type" value="Genomic_DNA"/>
</dbReference>
<proteinExistence type="predicted"/>
<gene>
    <name evidence="1" type="ORF">CVT25_004594</name>
</gene>
<accession>A0A409XWI3</accession>
<organism evidence="1 2">
    <name type="scientific">Psilocybe cyanescens</name>
    <dbReference type="NCBI Taxonomy" id="93625"/>
    <lineage>
        <taxon>Eukaryota</taxon>
        <taxon>Fungi</taxon>
        <taxon>Dikarya</taxon>
        <taxon>Basidiomycota</taxon>
        <taxon>Agaricomycotina</taxon>
        <taxon>Agaricomycetes</taxon>
        <taxon>Agaricomycetidae</taxon>
        <taxon>Agaricales</taxon>
        <taxon>Agaricineae</taxon>
        <taxon>Strophariaceae</taxon>
        <taxon>Psilocybe</taxon>
    </lineage>
</organism>